<keyword evidence="3 6" id="KW-0489">Methyltransferase</keyword>
<dbReference type="AlphaFoldDB" id="A0A1H3M812"/>
<keyword evidence="8" id="KW-1185">Reference proteome</keyword>
<evidence type="ECO:0000256" key="5">
    <source>
        <dbReference type="ARBA" id="ARBA00022691"/>
    </source>
</evidence>
<dbReference type="PIRSF" id="PIRSF003078">
    <property type="entry name" value="GidB"/>
    <property type="match status" value="1"/>
</dbReference>
<dbReference type="InterPro" id="IPR003682">
    <property type="entry name" value="rRNA_ssu_MeTfrase_G"/>
</dbReference>
<dbReference type="PANTHER" id="PTHR31760:SF0">
    <property type="entry name" value="S-ADENOSYL-L-METHIONINE-DEPENDENT METHYLTRANSFERASES SUPERFAMILY PROTEIN"/>
    <property type="match status" value="1"/>
</dbReference>
<dbReference type="InterPro" id="IPR029063">
    <property type="entry name" value="SAM-dependent_MTases_sf"/>
</dbReference>
<sequence>MKYNFDKLYDFAKQYEIEITEKQIEQLFMFYEMLIEKNKVMNLTAITEFDEVLTKHFIDSISLIQVCNLKKDIKILDMGTGAGFPGIPLKIIFPEIEICLADSLNKRILFIDEVIDRLGLKKIHTVHARAEDLAMNKEYREKFDVVVSRAVANLSTLSEYCVPFVKIGGKFISYKSGEVLEEVESSKSAVFLLGGKIVDVHNFLIDDNKRSFIIIEKKQGTPKKYPRKAGVPSKKPL</sequence>
<keyword evidence="1 6" id="KW-0963">Cytoplasm</keyword>
<comment type="subcellular location">
    <subcellularLocation>
        <location evidence="6">Cytoplasm</location>
    </subcellularLocation>
</comment>
<comment type="function">
    <text evidence="6">Specifically methylates the N7 position of a guanine in 16S rRNA.</text>
</comment>
<keyword evidence="5 6" id="KW-0949">S-adenosyl-L-methionine</keyword>
<dbReference type="RefSeq" id="WP_074718943.1">
    <property type="nucleotide sequence ID" value="NZ_FNPG01000031.1"/>
</dbReference>
<evidence type="ECO:0000256" key="2">
    <source>
        <dbReference type="ARBA" id="ARBA00022552"/>
    </source>
</evidence>
<keyword evidence="4 6" id="KW-0808">Transferase</keyword>
<gene>
    <name evidence="6" type="primary">rsmG</name>
    <name evidence="7" type="ORF">SAMN02910414_02224</name>
</gene>
<dbReference type="Proteomes" id="UP000183918">
    <property type="component" value="Unassembled WGS sequence"/>
</dbReference>
<feature type="binding site" evidence="6">
    <location>
        <position position="149"/>
    </location>
    <ligand>
        <name>S-adenosyl-L-methionine</name>
        <dbReference type="ChEBI" id="CHEBI:59789"/>
    </ligand>
</feature>
<dbReference type="Gene3D" id="3.40.50.150">
    <property type="entry name" value="Vaccinia Virus protein VP39"/>
    <property type="match status" value="1"/>
</dbReference>
<dbReference type="NCBIfam" id="TIGR00138">
    <property type="entry name" value="rsmG_gidB"/>
    <property type="match status" value="1"/>
</dbReference>
<dbReference type="EMBL" id="FNPG01000031">
    <property type="protein sequence ID" value="SDY72145.1"/>
    <property type="molecule type" value="Genomic_DNA"/>
</dbReference>
<dbReference type="STRING" id="1122142.SAMN02910414_02224"/>
<dbReference type="GO" id="GO:0070043">
    <property type="term" value="F:rRNA (guanine-N7-)-methyltransferase activity"/>
    <property type="evidence" value="ECO:0007669"/>
    <property type="project" value="UniProtKB-UniRule"/>
</dbReference>
<dbReference type="PANTHER" id="PTHR31760">
    <property type="entry name" value="S-ADENOSYL-L-METHIONINE-DEPENDENT METHYLTRANSFERASES SUPERFAMILY PROTEIN"/>
    <property type="match status" value="1"/>
</dbReference>
<dbReference type="FunFam" id="3.40.50.150:FF:000041">
    <property type="entry name" value="Ribosomal RNA small subunit methyltransferase G"/>
    <property type="match status" value="1"/>
</dbReference>
<evidence type="ECO:0000256" key="6">
    <source>
        <dbReference type="HAMAP-Rule" id="MF_00074"/>
    </source>
</evidence>
<name>A0A1H3M812_9FIRM</name>
<comment type="similarity">
    <text evidence="6">Belongs to the methyltransferase superfamily. RNA methyltransferase RsmG family.</text>
</comment>
<evidence type="ECO:0000313" key="7">
    <source>
        <dbReference type="EMBL" id="SDY72145.1"/>
    </source>
</evidence>
<feature type="binding site" evidence="6">
    <location>
        <position position="79"/>
    </location>
    <ligand>
        <name>S-adenosyl-L-methionine</name>
        <dbReference type="ChEBI" id="CHEBI:59789"/>
    </ligand>
</feature>
<proteinExistence type="inferred from homology"/>
<dbReference type="GO" id="GO:0005829">
    <property type="term" value="C:cytosol"/>
    <property type="evidence" value="ECO:0007669"/>
    <property type="project" value="TreeGrafter"/>
</dbReference>
<accession>A0A1H3M812</accession>
<dbReference type="OrthoDB" id="9808773at2"/>
<keyword evidence="2 6" id="KW-0698">rRNA processing</keyword>
<reference evidence="7 8" key="1">
    <citation type="submission" date="2016-10" db="EMBL/GenBank/DDBJ databases">
        <authorList>
            <person name="de Groot N.N."/>
        </authorList>
    </citation>
    <scope>NUCLEOTIDE SEQUENCE [LARGE SCALE GENOMIC DNA]</scope>
    <source>
        <strain evidence="7 8">DSM 14045</strain>
    </source>
</reference>
<feature type="binding site" evidence="6">
    <location>
        <position position="84"/>
    </location>
    <ligand>
        <name>S-adenosyl-L-methionine</name>
        <dbReference type="ChEBI" id="CHEBI:59789"/>
    </ligand>
</feature>
<comment type="caution">
    <text evidence="6">Lacks conserved residue(s) required for the propagation of feature annotation.</text>
</comment>
<dbReference type="CDD" id="cd02440">
    <property type="entry name" value="AdoMet_MTases"/>
    <property type="match status" value="1"/>
</dbReference>
<evidence type="ECO:0000256" key="4">
    <source>
        <dbReference type="ARBA" id="ARBA00022679"/>
    </source>
</evidence>
<protein>
    <recommendedName>
        <fullName evidence="6">Ribosomal RNA small subunit methyltransferase G</fullName>
        <ecNumber evidence="6">2.1.1.-</ecNumber>
    </recommendedName>
    <alternativeName>
        <fullName evidence="6">16S rRNA 7-methylguanosine methyltransferase</fullName>
        <shortName evidence="6">16S rRNA m7G methyltransferase</shortName>
    </alternativeName>
</protein>
<dbReference type="Pfam" id="PF02527">
    <property type="entry name" value="GidB"/>
    <property type="match status" value="1"/>
</dbReference>
<dbReference type="HAMAP" id="MF_00074">
    <property type="entry name" value="16SrRNA_methyltr_G"/>
    <property type="match status" value="1"/>
</dbReference>
<evidence type="ECO:0000256" key="1">
    <source>
        <dbReference type="ARBA" id="ARBA00022490"/>
    </source>
</evidence>
<evidence type="ECO:0000256" key="3">
    <source>
        <dbReference type="ARBA" id="ARBA00022603"/>
    </source>
</evidence>
<organism evidence="7 8">
    <name type="scientific">Lachnobacterium bovis DSM 14045</name>
    <dbReference type="NCBI Taxonomy" id="1122142"/>
    <lineage>
        <taxon>Bacteria</taxon>
        <taxon>Bacillati</taxon>
        <taxon>Bacillota</taxon>
        <taxon>Clostridia</taxon>
        <taxon>Lachnospirales</taxon>
        <taxon>Lachnospiraceae</taxon>
        <taxon>Lachnobacterium</taxon>
    </lineage>
</organism>
<evidence type="ECO:0000313" key="8">
    <source>
        <dbReference type="Proteomes" id="UP000183918"/>
    </source>
</evidence>
<feature type="binding site" evidence="6">
    <location>
        <begin position="130"/>
        <end position="131"/>
    </location>
    <ligand>
        <name>S-adenosyl-L-methionine</name>
        <dbReference type="ChEBI" id="CHEBI:59789"/>
    </ligand>
</feature>
<dbReference type="EC" id="2.1.1.-" evidence="6"/>
<dbReference type="SUPFAM" id="SSF53335">
    <property type="entry name" value="S-adenosyl-L-methionine-dependent methyltransferases"/>
    <property type="match status" value="1"/>
</dbReference>